<dbReference type="InterPro" id="IPR016160">
    <property type="entry name" value="Ald_DH_CS_CYS"/>
</dbReference>
<dbReference type="CDD" id="cd07116">
    <property type="entry name" value="ALDH_ACDHII-AcoD"/>
    <property type="match status" value="1"/>
</dbReference>
<dbReference type="SUPFAM" id="SSF53720">
    <property type="entry name" value="ALDH-like"/>
    <property type="match status" value="1"/>
</dbReference>
<dbReference type="KEGG" id="dtx:ATSB10_32230"/>
<dbReference type="FunFam" id="3.40.309.10:FF:000017">
    <property type="entry name" value="Aldehyde dehydrogenase B"/>
    <property type="match status" value="1"/>
</dbReference>
<dbReference type="Gene3D" id="3.40.309.10">
    <property type="entry name" value="Aldehyde Dehydrogenase, Chain A, domain 2"/>
    <property type="match status" value="1"/>
</dbReference>
<name>A0A160N4B4_9GAMM</name>
<dbReference type="PATRIC" id="fig|445710.3.peg.3224"/>
<evidence type="ECO:0000256" key="3">
    <source>
        <dbReference type="PROSITE-ProRule" id="PRU10007"/>
    </source>
</evidence>
<evidence type="ECO:0000256" key="1">
    <source>
        <dbReference type="ARBA" id="ARBA00009986"/>
    </source>
</evidence>
<dbReference type="InterPro" id="IPR016162">
    <property type="entry name" value="Ald_DH_N"/>
</dbReference>
<dbReference type="RefSeq" id="WP_063673683.1">
    <property type="nucleotide sequence ID" value="NZ_CP014841.1"/>
</dbReference>
<dbReference type="InterPro" id="IPR016163">
    <property type="entry name" value="Ald_DH_C"/>
</dbReference>
<accession>A0A160N4B4</accession>
<dbReference type="Pfam" id="PF00171">
    <property type="entry name" value="Aldedh"/>
    <property type="match status" value="1"/>
</dbReference>
<proteinExistence type="inferred from homology"/>
<keyword evidence="2 4" id="KW-0560">Oxidoreductase</keyword>
<evidence type="ECO:0000256" key="4">
    <source>
        <dbReference type="RuleBase" id="RU003345"/>
    </source>
</evidence>
<dbReference type="InterPro" id="IPR015590">
    <property type="entry name" value="Aldehyde_DH_dom"/>
</dbReference>
<dbReference type="GO" id="GO:0004030">
    <property type="term" value="F:aldehyde dehydrogenase [NAD(P)+] activity"/>
    <property type="evidence" value="ECO:0007669"/>
    <property type="project" value="UniProtKB-ARBA"/>
</dbReference>
<dbReference type="Gene3D" id="3.40.605.10">
    <property type="entry name" value="Aldehyde Dehydrogenase, Chain A, domain 1"/>
    <property type="match status" value="1"/>
</dbReference>
<evidence type="ECO:0000313" key="7">
    <source>
        <dbReference type="Proteomes" id="UP000077255"/>
    </source>
</evidence>
<keyword evidence="7" id="KW-1185">Reference proteome</keyword>
<dbReference type="Proteomes" id="UP000077255">
    <property type="component" value="Chromosome"/>
</dbReference>
<dbReference type="AlphaFoldDB" id="A0A160N4B4"/>
<comment type="similarity">
    <text evidence="1 4">Belongs to the aldehyde dehydrogenase family.</text>
</comment>
<dbReference type="PROSITE" id="PS00687">
    <property type="entry name" value="ALDEHYDE_DEHYDR_GLU"/>
    <property type="match status" value="1"/>
</dbReference>
<dbReference type="PROSITE" id="PS00070">
    <property type="entry name" value="ALDEHYDE_DEHYDR_CYS"/>
    <property type="match status" value="1"/>
</dbReference>
<feature type="active site" evidence="3">
    <location>
        <position position="262"/>
    </location>
</feature>
<dbReference type="FunFam" id="3.40.605.10:FF:000001">
    <property type="entry name" value="Aldehyde dehydrogenase 1"/>
    <property type="match status" value="1"/>
</dbReference>
<dbReference type="PANTHER" id="PTHR43111:SF1">
    <property type="entry name" value="ALDEHYDE DEHYDROGENASE B-RELATED"/>
    <property type="match status" value="1"/>
</dbReference>
<dbReference type="InterPro" id="IPR016161">
    <property type="entry name" value="Ald_DH/histidinol_DH"/>
</dbReference>
<sequence length="506" mass="55807">MTKLEQQHLAVQVPFKQRYDNFIGGQWVAPKAGRYFENITPITGKAFCEIARSDASDIEAAIDAAHAAKTAWGRTPVAERALILNRIADRMEQNLALLAHAETWDNGKPIRETIAADLPLAIDHFRYFAGCIRAQEGSIGEIDHDTVAYHFHEPLGVVGQIIPWNFPLLMAAWKLAPALAAGNCVVLKPAEQTPASILVWAELVGDLLPAGVLNIVNGFGLEAGKPLASNPRIAKIAFTGETTTGRLIMQYASQNLIPVTLELGGKSPNIFFDDVAREDDDFFDKALEGFTMFALNQGEVCTCPSRALVQESIFDRFMERAVKRVQAIKLGNPLDPSTMIGAQASGEQMEKILSYIDIGRQEGAKVLTGGARAEHGGELKEGYYVQPTVFHGHNKMRVFQEEIFGPVVSVTTFKNEAEALEIANDTLYGLGAGVWSRDANRCYRFGREIQAGRVWTNCYHAYPAHAAFGGYKQSGIGRETHRMMLDHYQQTKNMLVSYSPKKLGFF</sequence>
<evidence type="ECO:0000313" key="6">
    <source>
        <dbReference type="EMBL" id="AND70677.1"/>
    </source>
</evidence>
<dbReference type="InterPro" id="IPR029510">
    <property type="entry name" value="Ald_DH_CS_GLU"/>
</dbReference>
<evidence type="ECO:0000259" key="5">
    <source>
        <dbReference type="Pfam" id="PF00171"/>
    </source>
</evidence>
<dbReference type="OrthoDB" id="5687308at2"/>
<organism evidence="6 7">
    <name type="scientific">Dyella thiooxydans</name>
    <dbReference type="NCBI Taxonomy" id="445710"/>
    <lineage>
        <taxon>Bacteria</taxon>
        <taxon>Pseudomonadati</taxon>
        <taxon>Pseudomonadota</taxon>
        <taxon>Gammaproteobacteria</taxon>
        <taxon>Lysobacterales</taxon>
        <taxon>Rhodanobacteraceae</taxon>
        <taxon>Dyella</taxon>
    </lineage>
</organism>
<dbReference type="STRING" id="445710.ATSB10_32230"/>
<dbReference type="EMBL" id="CP014841">
    <property type="protein sequence ID" value="AND70677.1"/>
    <property type="molecule type" value="Genomic_DNA"/>
</dbReference>
<reference evidence="6 7" key="1">
    <citation type="submission" date="2016-02" db="EMBL/GenBank/DDBJ databases">
        <title>Complete genome sequencing and analysis of ATSB10, Dyella thiooxydans isolated from rhizosphere soil of sunflower (Helianthus annuus L.).</title>
        <authorList>
            <person name="Lee Y."/>
            <person name="Hwangbo K."/>
            <person name="Chung H."/>
            <person name="Yoo J."/>
            <person name="Kim K.Y."/>
            <person name="Sa T.M."/>
            <person name="Um Y."/>
            <person name="Madhaiyan M."/>
        </authorList>
    </citation>
    <scope>NUCLEOTIDE SEQUENCE [LARGE SCALE GENOMIC DNA]</scope>
    <source>
        <strain evidence="6 7">ATSB10</strain>
    </source>
</reference>
<dbReference type="PANTHER" id="PTHR43111">
    <property type="entry name" value="ALDEHYDE DEHYDROGENASE B-RELATED"/>
    <property type="match status" value="1"/>
</dbReference>
<protein>
    <submittedName>
        <fullName evidence="6">Aldehyde dehydrogenase</fullName>
    </submittedName>
</protein>
<evidence type="ECO:0000256" key="2">
    <source>
        <dbReference type="ARBA" id="ARBA00023002"/>
    </source>
</evidence>
<gene>
    <name evidence="6" type="ORF">ATSB10_32230</name>
</gene>
<feature type="domain" description="Aldehyde dehydrogenase" evidence="5">
    <location>
        <begin position="27"/>
        <end position="493"/>
    </location>
</feature>